<dbReference type="Proteomes" id="UP000281171">
    <property type="component" value="Unassembled WGS sequence"/>
</dbReference>
<protein>
    <submittedName>
        <fullName evidence="1">Uncharacterized protein</fullName>
    </submittedName>
</protein>
<gene>
    <name evidence="1" type="ORF">EBQ24_02805</name>
</gene>
<name>A0A3M6R8S8_9BURK</name>
<reference evidence="1 2" key="1">
    <citation type="submission" date="2018-10" db="EMBL/GenBank/DDBJ databases">
        <title>Comamonadaceae CDC group NO-1 genome sequencing and assembly.</title>
        <authorList>
            <person name="Bernier A.-M."/>
            <person name="Bernard K."/>
        </authorList>
    </citation>
    <scope>NUCLEOTIDE SEQUENCE [LARGE SCALE GENOMIC DNA]</scope>
    <source>
        <strain evidence="1 2">NML180581</strain>
    </source>
</reference>
<dbReference type="EMBL" id="RDQK01000005">
    <property type="protein sequence ID" value="RMX11108.1"/>
    <property type="molecule type" value="Genomic_DNA"/>
</dbReference>
<dbReference type="AlphaFoldDB" id="A0A3M6R8S8"/>
<comment type="caution">
    <text evidence="1">The sequence shown here is derived from an EMBL/GenBank/DDBJ whole genome shotgun (WGS) entry which is preliminary data.</text>
</comment>
<proteinExistence type="predicted"/>
<sequence>MLEGEHGQKRGARAAEAMFKKAGARAQTKRGILERVMHFALSRGGGKCITRSQADHNALACGKAHSK</sequence>
<evidence type="ECO:0000313" key="1">
    <source>
        <dbReference type="EMBL" id="RMX11108.1"/>
    </source>
</evidence>
<organism evidence="1 2">
    <name type="scientific">Allofranklinella schreckenbergeri</name>
    <dbReference type="NCBI Taxonomy" id="1076744"/>
    <lineage>
        <taxon>Bacteria</taxon>
        <taxon>Pseudomonadati</taxon>
        <taxon>Pseudomonadota</taxon>
        <taxon>Betaproteobacteria</taxon>
        <taxon>Burkholderiales</taxon>
        <taxon>Comamonadaceae</taxon>
        <taxon>Allofranklinella</taxon>
    </lineage>
</organism>
<accession>A0A3M6R8S8</accession>
<evidence type="ECO:0000313" key="2">
    <source>
        <dbReference type="Proteomes" id="UP000281171"/>
    </source>
</evidence>